<accession>A0A1X7T863</accession>
<keyword evidence="1" id="KW-0472">Membrane</keyword>
<organism evidence="2">
    <name type="scientific">Amphimedon queenslandica</name>
    <name type="common">Sponge</name>
    <dbReference type="NCBI Taxonomy" id="400682"/>
    <lineage>
        <taxon>Eukaryota</taxon>
        <taxon>Metazoa</taxon>
        <taxon>Porifera</taxon>
        <taxon>Demospongiae</taxon>
        <taxon>Heteroscleromorpha</taxon>
        <taxon>Haplosclerida</taxon>
        <taxon>Niphatidae</taxon>
        <taxon>Amphimedon</taxon>
    </lineage>
</organism>
<dbReference type="InParanoid" id="A0A1X7T863"/>
<evidence type="ECO:0000313" key="2">
    <source>
        <dbReference type="EnsemblMetazoa" id="Aqu2.1.10736_001"/>
    </source>
</evidence>
<reference evidence="2" key="1">
    <citation type="submission" date="2017-05" db="UniProtKB">
        <authorList>
            <consortium name="EnsemblMetazoa"/>
        </authorList>
    </citation>
    <scope>IDENTIFICATION</scope>
</reference>
<dbReference type="EnsemblMetazoa" id="Aqu2.1.10736_001">
    <property type="protein sequence ID" value="Aqu2.1.10736_001"/>
    <property type="gene ID" value="Aqu2.1.10736"/>
</dbReference>
<dbReference type="AlphaFoldDB" id="A0A1X7T863"/>
<protein>
    <submittedName>
        <fullName evidence="2">Uncharacterized protein</fullName>
    </submittedName>
</protein>
<proteinExistence type="predicted"/>
<keyword evidence="1" id="KW-1133">Transmembrane helix</keyword>
<name>A0A1X7T863_AMPQE</name>
<keyword evidence="1" id="KW-0812">Transmembrane</keyword>
<sequence>MIIITIQYIPRKIIINKHTLTLSVITGLLLKLYLKVFIICISLDYNAYLLSCRNVRLIVTEVVRSFLLILIK</sequence>
<evidence type="ECO:0000256" key="1">
    <source>
        <dbReference type="SAM" id="Phobius"/>
    </source>
</evidence>
<feature type="transmembrane region" description="Helical" evidence="1">
    <location>
        <begin position="20"/>
        <end position="48"/>
    </location>
</feature>